<gene>
    <name evidence="1" type="ORF">LTR37_015962</name>
</gene>
<dbReference type="EMBL" id="JAUTXU010000185">
    <property type="protein sequence ID" value="KAK3700458.1"/>
    <property type="molecule type" value="Genomic_DNA"/>
</dbReference>
<accession>A0ACC3MPJ6</accession>
<evidence type="ECO:0000313" key="1">
    <source>
        <dbReference type="EMBL" id="KAK3700458.1"/>
    </source>
</evidence>
<keyword evidence="2" id="KW-1185">Reference proteome</keyword>
<reference evidence="1" key="1">
    <citation type="submission" date="2023-07" db="EMBL/GenBank/DDBJ databases">
        <title>Black Yeasts Isolated from many extreme environments.</title>
        <authorList>
            <person name="Coleine C."/>
            <person name="Stajich J.E."/>
            <person name="Selbmann L."/>
        </authorList>
    </citation>
    <scope>NUCLEOTIDE SEQUENCE</scope>
    <source>
        <strain evidence="1">CCFEE 5714</strain>
    </source>
</reference>
<organism evidence="1 2">
    <name type="scientific">Vermiconidia calcicola</name>
    <dbReference type="NCBI Taxonomy" id="1690605"/>
    <lineage>
        <taxon>Eukaryota</taxon>
        <taxon>Fungi</taxon>
        <taxon>Dikarya</taxon>
        <taxon>Ascomycota</taxon>
        <taxon>Pezizomycotina</taxon>
        <taxon>Dothideomycetes</taxon>
        <taxon>Dothideomycetidae</taxon>
        <taxon>Mycosphaerellales</taxon>
        <taxon>Extremaceae</taxon>
        <taxon>Vermiconidia</taxon>
    </lineage>
</organism>
<evidence type="ECO:0000313" key="2">
    <source>
        <dbReference type="Proteomes" id="UP001281147"/>
    </source>
</evidence>
<dbReference type="Proteomes" id="UP001281147">
    <property type="component" value="Unassembled WGS sequence"/>
</dbReference>
<protein>
    <submittedName>
        <fullName evidence="1">Uncharacterized protein</fullName>
    </submittedName>
</protein>
<comment type="caution">
    <text evidence="1">The sequence shown here is derived from an EMBL/GenBank/DDBJ whole genome shotgun (WGS) entry which is preliminary data.</text>
</comment>
<proteinExistence type="predicted"/>
<sequence>MSQETRQAHQAQSGHADKPAEESYKSTNLLASSQMRNPPERKFRHGAPVTLEIGDEEDPDVVKGHVQNPTLNRSNQWQYQVVGENSMYLENGKWYAESELYSDPARQPRS</sequence>
<name>A0ACC3MPJ6_9PEZI</name>